<evidence type="ECO:0000313" key="1">
    <source>
        <dbReference type="EMBL" id="MEI5984078.1"/>
    </source>
</evidence>
<reference evidence="1 2" key="1">
    <citation type="submission" date="2024-01" db="EMBL/GenBank/DDBJ databases">
        <title>Sphingobacterium tenebrionis sp. nov., a novel endophyte isolated from tenebrio molitor intestines.</title>
        <authorList>
            <person name="Zhang C."/>
        </authorList>
    </citation>
    <scope>NUCLEOTIDE SEQUENCE [LARGE SCALE GENOMIC DNA]</scope>
    <source>
        <strain evidence="1 2">PU5-4</strain>
    </source>
</reference>
<dbReference type="Proteomes" id="UP001363035">
    <property type="component" value="Unassembled WGS sequence"/>
</dbReference>
<sequence length="56" mass="6554">MILKHLYRDLLRPLIMCYMLLVLMLGMSMKATAQARMVDSLKRELEKKNITVEKTA</sequence>
<keyword evidence="2" id="KW-1185">Reference proteome</keyword>
<evidence type="ECO:0000313" key="2">
    <source>
        <dbReference type="Proteomes" id="UP001363035"/>
    </source>
</evidence>
<organism evidence="1 2">
    <name type="scientific">Sphingobacterium tenebrionis</name>
    <dbReference type="NCBI Taxonomy" id="3111775"/>
    <lineage>
        <taxon>Bacteria</taxon>
        <taxon>Pseudomonadati</taxon>
        <taxon>Bacteroidota</taxon>
        <taxon>Sphingobacteriia</taxon>
        <taxon>Sphingobacteriales</taxon>
        <taxon>Sphingobacteriaceae</taxon>
        <taxon>Sphingobacterium</taxon>
    </lineage>
</organism>
<comment type="caution">
    <text evidence="1">The sequence shown here is derived from an EMBL/GenBank/DDBJ whole genome shotgun (WGS) entry which is preliminary data.</text>
</comment>
<accession>A0ABU8I3L7</accession>
<protein>
    <submittedName>
        <fullName evidence="1">Uncharacterized protein</fullName>
    </submittedName>
</protein>
<proteinExistence type="predicted"/>
<name>A0ABU8I3L7_9SPHI</name>
<gene>
    <name evidence="1" type="ORF">VJ786_04090</name>
</gene>
<dbReference type="EMBL" id="JAYLLN010000005">
    <property type="protein sequence ID" value="MEI5984078.1"/>
    <property type="molecule type" value="Genomic_DNA"/>
</dbReference>
<dbReference type="RefSeq" id="WP_336557336.1">
    <property type="nucleotide sequence ID" value="NZ_JAYLLN010000005.1"/>
</dbReference>